<dbReference type="InterPro" id="IPR005495">
    <property type="entry name" value="LptG/LptF_permease"/>
</dbReference>
<dbReference type="EMBL" id="SOKU01000067">
    <property type="protein sequence ID" value="TES86631.1"/>
    <property type="molecule type" value="Genomic_DNA"/>
</dbReference>
<gene>
    <name evidence="7" type="ORF">E3J95_01465</name>
</gene>
<evidence type="ECO:0000256" key="1">
    <source>
        <dbReference type="ARBA" id="ARBA00004651"/>
    </source>
</evidence>
<evidence type="ECO:0000256" key="4">
    <source>
        <dbReference type="ARBA" id="ARBA00022989"/>
    </source>
</evidence>
<sequence>MRLLDKYLSREYLKLYVMLVPFFIAFFLLTDLFTSISNLKEGAEFGAVVQYYLLQIPYLLSLLSPMGVLMATLLTIGHLAGTFQIQAAQISGVPVKRIVLPLLTIGIISSFVILFLDQTLIFRANQVAQRLKQENFLGPPRGQIQKNIFVHVPPSYLFYIRTFDPKQSKMENVLIYERVLPPRITAAREATWVENGWLLKQGMAYSLGNELEGTPFEEKFLPLDSEPAYFSKKYFPPEKMNIPELNRQVDEYRKSGLEILDLETELNFKISYPFTNFILLFLGIPLGMLLRKRGKGASFGLSLIIGFGYYQTTAFFKVLAKSGAVSPFVVAWLPSFIFLAVGIYLYTLLE</sequence>
<name>A0A523QLN3_UNCAE</name>
<feature type="transmembrane region" description="Helical" evidence="6">
    <location>
        <begin position="297"/>
        <end position="316"/>
    </location>
</feature>
<comment type="caution">
    <text evidence="7">The sequence shown here is derived from an EMBL/GenBank/DDBJ whole genome shotgun (WGS) entry which is preliminary data.</text>
</comment>
<dbReference type="GO" id="GO:0015920">
    <property type="term" value="P:lipopolysaccharide transport"/>
    <property type="evidence" value="ECO:0007669"/>
    <property type="project" value="TreeGrafter"/>
</dbReference>
<keyword evidence="4 6" id="KW-1133">Transmembrane helix</keyword>
<dbReference type="GO" id="GO:0043190">
    <property type="term" value="C:ATP-binding cassette (ABC) transporter complex"/>
    <property type="evidence" value="ECO:0007669"/>
    <property type="project" value="TreeGrafter"/>
</dbReference>
<keyword evidence="3 6" id="KW-0812">Transmembrane</keyword>
<evidence type="ECO:0000256" key="2">
    <source>
        <dbReference type="ARBA" id="ARBA00022475"/>
    </source>
</evidence>
<feature type="transmembrane region" description="Helical" evidence="6">
    <location>
        <begin position="270"/>
        <end position="290"/>
    </location>
</feature>
<dbReference type="Pfam" id="PF03739">
    <property type="entry name" value="LptF_LptG"/>
    <property type="match status" value="1"/>
</dbReference>
<evidence type="ECO:0000256" key="3">
    <source>
        <dbReference type="ARBA" id="ARBA00022692"/>
    </source>
</evidence>
<keyword evidence="2" id="KW-1003">Cell membrane</keyword>
<evidence type="ECO:0000313" key="8">
    <source>
        <dbReference type="Proteomes" id="UP000320781"/>
    </source>
</evidence>
<protein>
    <submittedName>
        <fullName evidence="7">YjgP/YjgQ family permease</fullName>
    </submittedName>
</protein>
<dbReference type="Proteomes" id="UP000320781">
    <property type="component" value="Unassembled WGS sequence"/>
</dbReference>
<feature type="transmembrane region" description="Helical" evidence="6">
    <location>
        <begin position="98"/>
        <end position="116"/>
    </location>
</feature>
<feature type="transmembrane region" description="Helical" evidence="6">
    <location>
        <begin position="328"/>
        <end position="349"/>
    </location>
</feature>
<feature type="transmembrane region" description="Helical" evidence="6">
    <location>
        <begin position="56"/>
        <end position="77"/>
    </location>
</feature>
<organism evidence="7 8">
    <name type="scientific">Aerophobetes bacterium</name>
    <dbReference type="NCBI Taxonomy" id="2030807"/>
    <lineage>
        <taxon>Bacteria</taxon>
        <taxon>Candidatus Aerophobota</taxon>
    </lineage>
</organism>
<feature type="transmembrane region" description="Helical" evidence="6">
    <location>
        <begin position="12"/>
        <end position="36"/>
    </location>
</feature>
<accession>A0A523QLN3</accession>
<comment type="subcellular location">
    <subcellularLocation>
        <location evidence="1">Cell membrane</location>
        <topology evidence="1">Multi-pass membrane protein</topology>
    </subcellularLocation>
</comment>
<keyword evidence="5 6" id="KW-0472">Membrane</keyword>
<dbReference type="PANTHER" id="PTHR33529">
    <property type="entry name" value="SLR0882 PROTEIN-RELATED"/>
    <property type="match status" value="1"/>
</dbReference>
<evidence type="ECO:0000313" key="7">
    <source>
        <dbReference type="EMBL" id="TES86631.1"/>
    </source>
</evidence>
<dbReference type="AlphaFoldDB" id="A0A523QLN3"/>
<dbReference type="PANTHER" id="PTHR33529:SF6">
    <property type="entry name" value="YJGP_YJGQ FAMILY PERMEASE"/>
    <property type="match status" value="1"/>
</dbReference>
<evidence type="ECO:0000256" key="5">
    <source>
        <dbReference type="ARBA" id="ARBA00023136"/>
    </source>
</evidence>
<reference evidence="7 8" key="1">
    <citation type="submission" date="2019-03" db="EMBL/GenBank/DDBJ databases">
        <title>Metabolic potential of uncultured bacteria and archaea associated with petroleum seepage in deep-sea sediments.</title>
        <authorList>
            <person name="Dong X."/>
            <person name="Hubert C."/>
        </authorList>
    </citation>
    <scope>NUCLEOTIDE SEQUENCE [LARGE SCALE GENOMIC DNA]</scope>
    <source>
        <strain evidence="7">E44_bin92</strain>
    </source>
</reference>
<proteinExistence type="predicted"/>
<evidence type="ECO:0000256" key="6">
    <source>
        <dbReference type="SAM" id="Phobius"/>
    </source>
</evidence>